<dbReference type="InterPro" id="IPR050261">
    <property type="entry name" value="FrsA_esterase"/>
</dbReference>
<dbReference type="GO" id="GO:0008239">
    <property type="term" value="F:dipeptidyl-peptidase activity"/>
    <property type="evidence" value="ECO:0007669"/>
    <property type="project" value="InterPro"/>
</dbReference>
<dbReference type="PANTHER" id="PTHR22946">
    <property type="entry name" value="DIENELACTONE HYDROLASE DOMAIN-CONTAINING PROTEIN-RELATED"/>
    <property type="match status" value="1"/>
</dbReference>
<proteinExistence type="inferred from homology"/>
<dbReference type="InterPro" id="IPR013736">
    <property type="entry name" value="Xaa-Pro_dipept_C"/>
</dbReference>
<reference evidence="5 6" key="1">
    <citation type="submission" date="2018-11" db="EMBL/GenBank/DDBJ databases">
        <title>Complete genome sequence of Nocardioides baekrokdamisoli strain KCTC 39748.</title>
        <authorList>
            <person name="Kang S.W."/>
            <person name="Lee K.C."/>
            <person name="Kim K.K."/>
            <person name="Kim J.S."/>
            <person name="Kim D.S."/>
            <person name="Ko S.H."/>
            <person name="Yang S.H."/>
            <person name="Shin Y.K."/>
            <person name="Lee J.S."/>
        </authorList>
    </citation>
    <scope>NUCLEOTIDE SEQUENCE [LARGE SCALE GENOMIC DNA]</scope>
    <source>
        <strain evidence="5 6">KCTC 39748</strain>
    </source>
</reference>
<comment type="similarity">
    <text evidence="1">Belongs to the AB hydrolase superfamily.</text>
</comment>
<dbReference type="EMBL" id="AP019307">
    <property type="protein sequence ID" value="BBH17709.1"/>
    <property type="molecule type" value="Genomic_DNA"/>
</dbReference>
<dbReference type="Pfam" id="PF02129">
    <property type="entry name" value="Peptidase_S15"/>
    <property type="match status" value="1"/>
</dbReference>
<dbReference type="InterPro" id="IPR000383">
    <property type="entry name" value="Xaa-Pro-like_dom"/>
</dbReference>
<name>A0A3G9J3X0_9ACTN</name>
<dbReference type="Pfam" id="PF08530">
    <property type="entry name" value="PepX_C"/>
    <property type="match status" value="1"/>
</dbReference>
<evidence type="ECO:0000256" key="1">
    <source>
        <dbReference type="ARBA" id="ARBA00008645"/>
    </source>
</evidence>
<keyword evidence="2" id="KW-0378">Hydrolase</keyword>
<dbReference type="SUPFAM" id="SSF49785">
    <property type="entry name" value="Galactose-binding domain-like"/>
    <property type="match status" value="1"/>
</dbReference>
<dbReference type="Gene3D" id="2.60.120.260">
    <property type="entry name" value="Galactose-binding domain-like"/>
    <property type="match status" value="1"/>
</dbReference>
<evidence type="ECO:0000313" key="6">
    <source>
        <dbReference type="Proteomes" id="UP000271573"/>
    </source>
</evidence>
<accession>A0A3G9J3X0</accession>
<dbReference type="GO" id="GO:0052689">
    <property type="term" value="F:carboxylic ester hydrolase activity"/>
    <property type="evidence" value="ECO:0007669"/>
    <property type="project" value="UniProtKB-ARBA"/>
</dbReference>
<dbReference type="InterPro" id="IPR008979">
    <property type="entry name" value="Galactose-bd-like_sf"/>
</dbReference>
<organism evidence="5 6">
    <name type="scientific">Nocardioides baekrokdamisoli</name>
    <dbReference type="NCBI Taxonomy" id="1804624"/>
    <lineage>
        <taxon>Bacteria</taxon>
        <taxon>Bacillati</taxon>
        <taxon>Actinomycetota</taxon>
        <taxon>Actinomycetes</taxon>
        <taxon>Propionibacteriales</taxon>
        <taxon>Nocardioidaceae</taxon>
        <taxon>Nocardioides</taxon>
    </lineage>
</organism>
<evidence type="ECO:0000259" key="4">
    <source>
        <dbReference type="SMART" id="SM00939"/>
    </source>
</evidence>
<keyword evidence="6" id="KW-1185">Reference proteome</keyword>
<gene>
    <name evidence="5" type="ORF">Back2_19960</name>
</gene>
<sequence>MTCITAASFAAIGGLAGAAPSHADTAAYTQQTLHFAVTVGPNNDVKCDIVGDLYLPTGASSANPVPAILATNGFGGSKDDLAAEGKAFAGDGYAFLAYSGLGFGSADGLTPPTFTPGSGSTCQITLDDPDWDGKAGSQLVSYLGGAPGIAYLDSAHTQPAPALTAVTHKAHDHNGVAQQYDPVVGMIGGSYGGEIQFAVAEQDARVDTIVPMITWNDLNYSLDPNNTASTGSGVQTSTPGAAKLFWAAGFSAEGAIVDGIAGAQAQPSRLLPCPNFAAWVCPALANAVVTGALDSTSAANLHHASVASYVQNIKIPTLLMQGQNDTLFNLNEATATYQALKANHVPVKMIWHSWGHSHGTPAPGEMNLADLTPGQTYETDRVVAWFDHYLKGADTNLGPNFAYFRDWVSYSGNAAPAYATSNQFPVGGTNRYYLGTNALTSTAPLLSGSQTFLTTVAGLPTSTNPLDVLSAALPLPIPEIDLNGTSAQWNTAALSSPLTVVGSPVVHLSVSDPLAALTQGTGPIGQLVVFVRLQDVAPNGTASDIYGSIAPIRVPNVNAPFTVTMPGIVHQFAAGHTLRLIVAGGSTNYRGGTIPTTVTITGGAGQTLDLPTTP</sequence>
<dbReference type="SUPFAM" id="SSF53474">
    <property type="entry name" value="alpha/beta-Hydrolases"/>
    <property type="match status" value="1"/>
</dbReference>
<dbReference type="SMART" id="SM00939">
    <property type="entry name" value="PepX_C"/>
    <property type="match status" value="1"/>
</dbReference>
<feature type="chain" id="PRO_5018072807" description="Xaa-Pro dipeptidyl-peptidase C-terminal domain-containing protein" evidence="3">
    <location>
        <begin position="24"/>
        <end position="614"/>
    </location>
</feature>
<dbReference type="Gene3D" id="3.40.50.1820">
    <property type="entry name" value="alpha/beta hydrolase"/>
    <property type="match status" value="2"/>
</dbReference>
<dbReference type="KEGG" id="nbe:Back2_19960"/>
<feature type="domain" description="Xaa-Pro dipeptidyl-peptidase C-terminal" evidence="4">
    <location>
        <begin position="383"/>
        <end position="609"/>
    </location>
</feature>
<dbReference type="Proteomes" id="UP000271573">
    <property type="component" value="Chromosome"/>
</dbReference>
<protein>
    <recommendedName>
        <fullName evidence="4">Xaa-Pro dipeptidyl-peptidase C-terminal domain-containing protein</fullName>
    </recommendedName>
</protein>
<evidence type="ECO:0000313" key="5">
    <source>
        <dbReference type="EMBL" id="BBH17709.1"/>
    </source>
</evidence>
<keyword evidence="3" id="KW-0732">Signal</keyword>
<dbReference type="AlphaFoldDB" id="A0A3G9J3X0"/>
<dbReference type="PANTHER" id="PTHR22946:SF9">
    <property type="entry name" value="POLYKETIDE TRANSFERASE AF380"/>
    <property type="match status" value="1"/>
</dbReference>
<dbReference type="InterPro" id="IPR029058">
    <property type="entry name" value="AB_hydrolase_fold"/>
</dbReference>
<evidence type="ECO:0000256" key="2">
    <source>
        <dbReference type="ARBA" id="ARBA00022801"/>
    </source>
</evidence>
<evidence type="ECO:0000256" key="3">
    <source>
        <dbReference type="SAM" id="SignalP"/>
    </source>
</evidence>
<feature type="signal peptide" evidence="3">
    <location>
        <begin position="1"/>
        <end position="23"/>
    </location>
</feature>